<feature type="transmembrane region" description="Helical" evidence="2">
    <location>
        <begin position="158"/>
        <end position="177"/>
    </location>
</feature>
<feature type="transmembrane region" description="Helical" evidence="2">
    <location>
        <begin position="34"/>
        <end position="56"/>
    </location>
</feature>
<feature type="compositionally biased region" description="Polar residues" evidence="1">
    <location>
        <begin position="264"/>
        <end position="274"/>
    </location>
</feature>
<evidence type="ECO:0000313" key="3">
    <source>
        <dbReference type="EMBL" id="BCL23001.1"/>
    </source>
</evidence>
<dbReference type="NCBIfam" id="NF033634">
    <property type="entry name" value="SLATT_1"/>
    <property type="match status" value="1"/>
</dbReference>
<protein>
    <recommendedName>
        <fullName evidence="5">SMODS and SLOG-associating 2TM effector domain-containing protein</fullName>
    </recommendedName>
</protein>
<dbReference type="AlphaFoldDB" id="A0A7G1NJW5"/>
<dbReference type="KEGG" id="stui:GCM10017668_48440"/>
<reference evidence="3 4" key="1">
    <citation type="journal article" date="2014" name="Int. J. Syst. Evol. Microbiol.">
        <title>Complete genome sequence of Corynebacterium casei LMG S-19264T (=DSM 44701T), isolated from a smear-ripened cheese.</title>
        <authorList>
            <consortium name="US DOE Joint Genome Institute (JGI-PGF)"/>
            <person name="Walter F."/>
            <person name="Albersmeier A."/>
            <person name="Kalinowski J."/>
            <person name="Ruckert C."/>
        </authorList>
    </citation>
    <scope>NUCLEOTIDE SEQUENCE [LARGE SCALE GENOMIC DNA]</scope>
    <source>
        <strain evidence="3 4">JCM 4255</strain>
    </source>
</reference>
<evidence type="ECO:0008006" key="5">
    <source>
        <dbReference type="Google" id="ProtNLM"/>
    </source>
</evidence>
<dbReference type="Pfam" id="PF14015">
    <property type="entry name" value="DUF4231"/>
    <property type="match status" value="1"/>
</dbReference>
<keyword evidence="2" id="KW-1133">Transmembrane helix</keyword>
<feature type="region of interest" description="Disordered" evidence="1">
    <location>
        <begin position="255"/>
        <end position="274"/>
    </location>
</feature>
<name>A0A7G1NJW5_9ACTN</name>
<evidence type="ECO:0000313" key="4">
    <source>
        <dbReference type="Proteomes" id="UP000516373"/>
    </source>
</evidence>
<organism evidence="3 4">
    <name type="scientific">Streptomyces tuirus</name>
    <dbReference type="NCBI Taxonomy" id="68278"/>
    <lineage>
        <taxon>Bacteria</taxon>
        <taxon>Bacillati</taxon>
        <taxon>Actinomycetota</taxon>
        <taxon>Actinomycetes</taxon>
        <taxon>Kitasatosporales</taxon>
        <taxon>Streptomycetaceae</taxon>
        <taxon>Streptomyces</taxon>
    </lineage>
</organism>
<dbReference type="EMBL" id="AP023439">
    <property type="protein sequence ID" value="BCL23001.1"/>
    <property type="molecule type" value="Genomic_DNA"/>
</dbReference>
<dbReference type="InterPro" id="IPR025325">
    <property type="entry name" value="DUF4231"/>
</dbReference>
<sequence>MASASNPTEGPVERLLEHERTIQRLRRELRSARVWRLFIISTFSATPVLLLVVGLANVFTWGRVDITRVNIACVPVVFALLIASWILGTSTIDHVNWETEYITGRRIDLELAIERKRLHAVNLDLPTETRRHIYRETVPAVIEKYRNEQMHYRRIHNIFQSLIIVGSLGASTIAGLADTPPPYKWILVGVNFAVGAAAGFTGYFKFRERSFYLQQTADSIEEELDNFSLRVGRYKNQGDDAAALADFTDRVETLKSDQRKRQQQLDQPTETPEG</sequence>
<accession>A0A7G1NJW5</accession>
<evidence type="ECO:0000256" key="2">
    <source>
        <dbReference type="SAM" id="Phobius"/>
    </source>
</evidence>
<gene>
    <name evidence="3" type="ORF">GCM10017668_48440</name>
</gene>
<feature type="transmembrane region" description="Helical" evidence="2">
    <location>
        <begin position="183"/>
        <end position="204"/>
    </location>
</feature>
<dbReference type="RefSeq" id="WP_198427726.1">
    <property type="nucleotide sequence ID" value="NZ_JBEUPB010000015.1"/>
</dbReference>
<feature type="transmembrane region" description="Helical" evidence="2">
    <location>
        <begin position="68"/>
        <end position="87"/>
    </location>
</feature>
<dbReference type="Proteomes" id="UP000516373">
    <property type="component" value="Chromosome"/>
</dbReference>
<keyword evidence="2" id="KW-0472">Membrane</keyword>
<proteinExistence type="predicted"/>
<keyword evidence="2" id="KW-0812">Transmembrane</keyword>
<evidence type="ECO:0000256" key="1">
    <source>
        <dbReference type="SAM" id="MobiDB-lite"/>
    </source>
</evidence>